<feature type="transmembrane region" description="Helical" evidence="1">
    <location>
        <begin position="73"/>
        <end position="94"/>
    </location>
</feature>
<dbReference type="AlphaFoldDB" id="A0A1H1HV63"/>
<feature type="transmembrane region" description="Helical" evidence="1">
    <location>
        <begin position="229"/>
        <end position="248"/>
    </location>
</feature>
<organism evidence="2 3">
    <name type="scientific">Tsukamurella pulmonis</name>
    <dbReference type="NCBI Taxonomy" id="47312"/>
    <lineage>
        <taxon>Bacteria</taxon>
        <taxon>Bacillati</taxon>
        <taxon>Actinomycetota</taxon>
        <taxon>Actinomycetes</taxon>
        <taxon>Mycobacteriales</taxon>
        <taxon>Tsukamurellaceae</taxon>
        <taxon>Tsukamurella</taxon>
    </lineage>
</organism>
<sequence>MAAASTAVAVSGVIATAGGDDQRDFHLPTVMLIRESFPHIDFVGLPTATGPLYHLVVAALSGPFGFGAAATQAVGAIFAVALAVLAVAFAQAAPTWTGRALAVAPLLLSAYFWQSALWMLTDDAAMLFAFAALAVSLRFDGARAQLAVGVLIAAAIATRQNSVWLLLPACAAYAVAGGGPRRPDIAALTRICAPGLGTLAGLTVLWGGIAPPAGRAMNAMHRSPTSLSFVAAVAAVFLVPVVLAVSPLTEVRSWAREASVVGVVAALPAVVFASAATLAPDDARRGGLVWSAVGSLPDVAGRSPVLIVLAFVGGFAATVLVRTVPARAGVVLATALPALAAVLVFGAQLYQKYAELPVAVLTVLLLVPLFAAGRVRRRWPLICLAALQAALTAGLVGLPILQSL</sequence>
<evidence type="ECO:0000313" key="3">
    <source>
        <dbReference type="Proteomes" id="UP000183053"/>
    </source>
</evidence>
<feature type="transmembrane region" description="Helical" evidence="1">
    <location>
        <begin position="191"/>
        <end position="209"/>
    </location>
</feature>
<evidence type="ECO:0008006" key="4">
    <source>
        <dbReference type="Google" id="ProtNLM"/>
    </source>
</evidence>
<feature type="transmembrane region" description="Helical" evidence="1">
    <location>
        <begin position="43"/>
        <end position="66"/>
    </location>
</feature>
<feature type="transmembrane region" description="Helical" evidence="1">
    <location>
        <begin position="260"/>
        <end position="279"/>
    </location>
</feature>
<dbReference type="Proteomes" id="UP000183053">
    <property type="component" value="Unassembled WGS sequence"/>
</dbReference>
<keyword evidence="1" id="KW-0812">Transmembrane</keyword>
<keyword evidence="3" id="KW-1185">Reference proteome</keyword>
<name>A0A1H1HV63_9ACTN</name>
<protein>
    <recommendedName>
        <fullName evidence="4">Dolichyl-phosphate-mannose-protein mannosyltransferase</fullName>
    </recommendedName>
</protein>
<dbReference type="EMBL" id="FNLF01000002">
    <property type="protein sequence ID" value="SDR29294.1"/>
    <property type="molecule type" value="Genomic_DNA"/>
</dbReference>
<feature type="transmembrane region" description="Helical" evidence="1">
    <location>
        <begin position="379"/>
        <end position="401"/>
    </location>
</feature>
<proteinExistence type="predicted"/>
<feature type="transmembrane region" description="Helical" evidence="1">
    <location>
        <begin position="328"/>
        <end position="350"/>
    </location>
</feature>
<gene>
    <name evidence="2" type="ORF">SAMN04489765_4627</name>
</gene>
<evidence type="ECO:0000313" key="2">
    <source>
        <dbReference type="EMBL" id="SDR29294.1"/>
    </source>
</evidence>
<feature type="transmembrane region" description="Helical" evidence="1">
    <location>
        <begin position="356"/>
        <end position="372"/>
    </location>
</feature>
<keyword evidence="1" id="KW-1133">Transmembrane helix</keyword>
<keyword evidence="1" id="KW-0472">Membrane</keyword>
<reference evidence="3" key="1">
    <citation type="submission" date="2016-10" db="EMBL/GenBank/DDBJ databases">
        <authorList>
            <person name="Varghese N."/>
            <person name="Submissions S."/>
        </authorList>
    </citation>
    <scope>NUCLEOTIDE SEQUENCE [LARGE SCALE GENOMIC DNA]</scope>
    <source>
        <strain evidence="3">DSM 44142</strain>
    </source>
</reference>
<evidence type="ECO:0000256" key="1">
    <source>
        <dbReference type="SAM" id="Phobius"/>
    </source>
</evidence>
<accession>A0A1H1HV63</accession>
<feature type="transmembrane region" description="Helical" evidence="1">
    <location>
        <begin position="299"/>
        <end position="321"/>
    </location>
</feature>